<keyword evidence="2" id="KW-1185">Reference proteome</keyword>
<evidence type="ECO:0000313" key="2">
    <source>
        <dbReference type="Proteomes" id="UP001519344"/>
    </source>
</evidence>
<dbReference type="RefSeq" id="WP_425326212.1">
    <property type="nucleotide sequence ID" value="NZ_JAGGKV010000039.1"/>
</dbReference>
<dbReference type="Proteomes" id="UP001519344">
    <property type="component" value="Unassembled WGS sequence"/>
</dbReference>
<comment type="caution">
    <text evidence="1">The sequence shown here is derived from an EMBL/GenBank/DDBJ whole genome shotgun (WGS) entry which is preliminary data.</text>
</comment>
<protein>
    <submittedName>
        <fullName evidence="1">Uncharacterized protein</fullName>
    </submittedName>
</protein>
<dbReference type="EMBL" id="JAGGKV010000039">
    <property type="protein sequence ID" value="MBP1967707.1"/>
    <property type="molecule type" value="Genomic_DNA"/>
</dbReference>
<evidence type="ECO:0000313" key="1">
    <source>
        <dbReference type="EMBL" id="MBP1967707.1"/>
    </source>
</evidence>
<organism evidence="1 2">
    <name type="scientific">Paenibacillus aceris</name>
    <dbReference type="NCBI Taxonomy" id="869555"/>
    <lineage>
        <taxon>Bacteria</taxon>
        <taxon>Bacillati</taxon>
        <taxon>Bacillota</taxon>
        <taxon>Bacilli</taxon>
        <taxon>Bacillales</taxon>
        <taxon>Paenibacillaceae</taxon>
        <taxon>Paenibacillus</taxon>
    </lineage>
</organism>
<name>A0ABS4I9U5_9BACL</name>
<sequence>MIIDAGLASETKCLRRANGKVKVKERSFYRNEEDDRQCFSHRSTGHGGSDPDCFLTSNRTSGIGRAVWMGDLDPSDQLL</sequence>
<proteinExistence type="predicted"/>
<accession>A0ABS4I9U5</accession>
<reference evidence="1 2" key="1">
    <citation type="submission" date="2021-03" db="EMBL/GenBank/DDBJ databases">
        <title>Genomic Encyclopedia of Type Strains, Phase IV (KMG-IV): sequencing the most valuable type-strain genomes for metagenomic binning, comparative biology and taxonomic classification.</title>
        <authorList>
            <person name="Goeker M."/>
        </authorList>
    </citation>
    <scope>NUCLEOTIDE SEQUENCE [LARGE SCALE GENOMIC DNA]</scope>
    <source>
        <strain evidence="1 2">DSM 24950</strain>
    </source>
</reference>
<gene>
    <name evidence="1" type="ORF">J2Z65_006979</name>
</gene>